<evidence type="ECO:0000313" key="1">
    <source>
        <dbReference type="EMBL" id="CAG9109791.1"/>
    </source>
</evidence>
<comment type="caution">
    <text evidence="1">The sequence shown here is derived from an EMBL/GenBank/DDBJ whole genome shotgun (WGS) entry which is preliminary data.</text>
</comment>
<keyword evidence="2" id="KW-1185">Reference proteome</keyword>
<dbReference type="Proteomes" id="UP000653454">
    <property type="component" value="Unassembled WGS sequence"/>
</dbReference>
<accession>A0A8S4E435</accession>
<dbReference type="AlphaFoldDB" id="A0A8S4E435"/>
<dbReference type="EMBL" id="CAJHNJ030000012">
    <property type="protein sequence ID" value="CAG9109791.1"/>
    <property type="molecule type" value="Genomic_DNA"/>
</dbReference>
<organism evidence="1 2">
    <name type="scientific">Plutella xylostella</name>
    <name type="common">Diamondback moth</name>
    <name type="synonym">Plutella maculipennis</name>
    <dbReference type="NCBI Taxonomy" id="51655"/>
    <lineage>
        <taxon>Eukaryota</taxon>
        <taxon>Metazoa</taxon>
        <taxon>Ecdysozoa</taxon>
        <taxon>Arthropoda</taxon>
        <taxon>Hexapoda</taxon>
        <taxon>Insecta</taxon>
        <taxon>Pterygota</taxon>
        <taxon>Neoptera</taxon>
        <taxon>Endopterygota</taxon>
        <taxon>Lepidoptera</taxon>
        <taxon>Glossata</taxon>
        <taxon>Ditrysia</taxon>
        <taxon>Yponomeutoidea</taxon>
        <taxon>Plutellidae</taxon>
        <taxon>Plutella</taxon>
    </lineage>
</organism>
<protein>
    <submittedName>
        <fullName evidence="1">(diamondback moth) hypothetical protein</fullName>
    </submittedName>
</protein>
<name>A0A8S4E435_PLUXY</name>
<gene>
    <name evidence="1" type="ORF">PLXY2_LOCUS4361</name>
</gene>
<proteinExistence type="predicted"/>
<sequence length="28" mass="3158">MVSRLMILAEESSMSLRGGGSARLRRHR</sequence>
<evidence type="ECO:0000313" key="2">
    <source>
        <dbReference type="Proteomes" id="UP000653454"/>
    </source>
</evidence>
<reference evidence="1" key="1">
    <citation type="submission" date="2020-11" db="EMBL/GenBank/DDBJ databases">
        <authorList>
            <person name="Whiteford S."/>
        </authorList>
    </citation>
    <scope>NUCLEOTIDE SEQUENCE</scope>
</reference>